<evidence type="ECO:0000256" key="1">
    <source>
        <dbReference type="ARBA" id="ARBA00007824"/>
    </source>
</evidence>
<dbReference type="GO" id="GO:0016787">
    <property type="term" value="F:hydrolase activity"/>
    <property type="evidence" value="ECO:0007669"/>
    <property type="project" value="UniProtKB-KW"/>
</dbReference>
<keyword evidence="4" id="KW-0443">Lipid metabolism</keyword>
<accession>C3YTB5</accession>
<reference evidence="6" key="1">
    <citation type="journal article" date="2008" name="Nature">
        <title>The amphioxus genome and the evolution of the chordate karyotype.</title>
        <authorList>
            <consortium name="US DOE Joint Genome Institute (JGI-PGF)"/>
            <person name="Putnam N.H."/>
            <person name="Butts T."/>
            <person name="Ferrier D.E.K."/>
            <person name="Furlong R.F."/>
            <person name="Hellsten U."/>
            <person name="Kawashima T."/>
            <person name="Robinson-Rechavi M."/>
            <person name="Shoguchi E."/>
            <person name="Terry A."/>
            <person name="Yu J.-K."/>
            <person name="Benito-Gutierrez E.L."/>
            <person name="Dubchak I."/>
            <person name="Garcia-Fernandez J."/>
            <person name="Gibson-Brown J.J."/>
            <person name="Grigoriev I.V."/>
            <person name="Horton A.C."/>
            <person name="de Jong P.J."/>
            <person name="Jurka J."/>
            <person name="Kapitonov V.V."/>
            <person name="Kohara Y."/>
            <person name="Kuroki Y."/>
            <person name="Lindquist E."/>
            <person name="Lucas S."/>
            <person name="Osoegawa K."/>
            <person name="Pennacchio L.A."/>
            <person name="Salamov A.A."/>
            <person name="Satou Y."/>
            <person name="Sauka-Spengler T."/>
            <person name="Schmutz J."/>
            <person name="Shin-I T."/>
            <person name="Toyoda A."/>
            <person name="Bronner-Fraser M."/>
            <person name="Fujiyama A."/>
            <person name="Holland L.Z."/>
            <person name="Holland P.W.H."/>
            <person name="Satoh N."/>
            <person name="Rokhsar D.S."/>
        </authorList>
    </citation>
    <scope>NUCLEOTIDE SEQUENCE [LARGE SCALE GENOMIC DNA]</scope>
    <source>
        <strain evidence="6">S238N-H82</strain>
        <tissue evidence="6">Testes</tissue>
    </source>
</reference>
<evidence type="ECO:0000256" key="3">
    <source>
        <dbReference type="ARBA" id="ARBA00022801"/>
    </source>
</evidence>
<evidence type="ECO:0000256" key="4">
    <source>
        <dbReference type="ARBA" id="ARBA00023098"/>
    </source>
</evidence>
<organism>
    <name type="scientific">Branchiostoma floridae</name>
    <name type="common">Florida lancelet</name>
    <name type="synonym">Amphioxus</name>
    <dbReference type="NCBI Taxonomy" id="7739"/>
    <lineage>
        <taxon>Eukaryota</taxon>
        <taxon>Metazoa</taxon>
        <taxon>Chordata</taxon>
        <taxon>Cephalochordata</taxon>
        <taxon>Leptocardii</taxon>
        <taxon>Amphioxiformes</taxon>
        <taxon>Branchiostomatidae</taxon>
        <taxon>Branchiostoma</taxon>
    </lineage>
</organism>
<dbReference type="GO" id="GO:0006629">
    <property type="term" value="P:lipid metabolic process"/>
    <property type="evidence" value="ECO:0007669"/>
    <property type="project" value="UniProtKB-KW"/>
</dbReference>
<dbReference type="InParanoid" id="C3YTB5"/>
<feature type="non-terminal residue" evidence="6">
    <location>
        <position position="1"/>
    </location>
</feature>
<dbReference type="Gene3D" id="3.90.1720.10">
    <property type="entry name" value="endopeptidase domain like (from Nostoc punctiforme)"/>
    <property type="match status" value="1"/>
</dbReference>
<dbReference type="STRING" id="7739.C3YTB5"/>
<dbReference type="AlphaFoldDB" id="C3YTB5"/>
<gene>
    <name evidence="6" type="ORF">BRAFLDRAFT_205221</name>
</gene>
<keyword evidence="2" id="KW-0808">Transferase</keyword>
<dbReference type="Pfam" id="PF04970">
    <property type="entry name" value="LRAT"/>
    <property type="match status" value="1"/>
</dbReference>
<dbReference type="GO" id="GO:0016740">
    <property type="term" value="F:transferase activity"/>
    <property type="evidence" value="ECO:0007669"/>
    <property type="project" value="UniProtKB-KW"/>
</dbReference>
<evidence type="ECO:0000313" key="6">
    <source>
        <dbReference type="EMBL" id="EEN56482.1"/>
    </source>
</evidence>
<comment type="similarity">
    <text evidence="1">Belongs to the H-rev107 family.</text>
</comment>
<feature type="domain" description="LRAT" evidence="5">
    <location>
        <begin position="5"/>
        <end position="119"/>
    </location>
</feature>
<dbReference type="PROSITE" id="PS51934">
    <property type="entry name" value="LRAT"/>
    <property type="match status" value="1"/>
</dbReference>
<dbReference type="eggNOG" id="ENOG502QU0S">
    <property type="taxonomic scope" value="Eukaryota"/>
</dbReference>
<evidence type="ECO:0000256" key="2">
    <source>
        <dbReference type="ARBA" id="ARBA00022679"/>
    </source>
</evidence>
<proteinExistence type="inferred from homology"/>
<evidence type="ECO:0000259" key="5">
    <source>
        <dbReference type="PROSITE" id="PS51934"/>
    </source>
</evidence>
<dbReference type="PANTHER" id="PTHR13943:SF77">
    <property type="entry name" value="LRAT DOMAIN-CONTAINING PROTEIN"/>
    <property type="match status" value="1"/>
</dbReference>
<sequence length="133" mass="15256">KEGDLLEFERVGYSHWGVYVGDYNVIHRTEDNGTARVRHPVTAFPHPQPLSQEDSFWTVVGDDKAKINNSFDGTMTAMPGWKVVERARSKLGRTGYNTLFRNCEHFATWCRYGKAVSIQVRYTTSTRCTLFAF</sequence>
<keyword evidence="3" id="KW-0378">Hydrolase</keyword>
<dbReference type="InterPro" id="IPR007053">
    <property type="entry name" value="LRAT_dom"/>
</dbReference>
<dbReference type="InterPro" id="IPR051496">
    <property type="entry name" value="H-rev107_PLA/AT"/>
</dbReference>
<dbReference type="PANTHER" id="PTHR13943">
    <property type="entry name" value="HRAS-LIKE SUPPRESSOR - RELATED"/>
    <property type="match status" value="1"/>
</dbReference>
<protein>
    <recommendedName>
        <fullName evidence="5">LRAT domain-containing protein</fullName>
    </recommendedName>
</protein>
<dbReference type="EMBL" id="GG666551">
    <property type="protein sequence ID" value="EEN56482.1"/>
    <property type="molecule type" value="Genomic_DNA"/>
</dbReference>
<name>C3YTB5_BRAFL</name>